<evidence type="ECO:0000256" key="4">
    <source>
        <dbReference type="RuleBase" id="RU361176"/>
    </source>
</evidence>
<evidence type="ECO:0000256" key="3">
    <source>
        <dbReference type="ARBA" id="ARBA00023295"/>
    </source>
</evidence>
<evidence type="ECO:0000256" key="1">
    <source>
        <dbReference type="ARBA" id="ARBA00010646"/>
    </source>
</evidence>
<sequence length="293" mass="31011">MPRFTPEQVRRRQLVAGALAVILVAVLGGCTALLVGAVRGGGGEVAEQRQPFEADDTAMEVATTGTDARAVENLPGGIALGADEVMGVDVSAHQGEIDWEKVAADGYGFAYLKATEGAGYTDSTFAQNWDGARAAGVTPGAYHYFTLCSSGEEQAADFLAAAPPDDSALPPALDLEFDGACEERPGGVDAQAEIDAFTAKVEEAWGRRLVIYSSSEWRSHYGLPVTDPRPDWLFSAGGRPPQSDWAVWQLRFDGRVSGIEGGVDIDVARIEQVREGAEIPEDGGAITHQVSEE</sequence>
<comment type="catalytic activity">
    <reaction evidence="4">
        <text>Hydrolysis of (1-&gt;4)-beta-linkages between N-acetylmuramic acid and N-acetyl-D-glucosamine residues in a peptidoglycan and between N-acetyl-D-glucosamine residues in chitodextrins.</text>
        <dbReference type="EC" id="3.2.1.17"/>
    </reaction>
</comment>
<accession>A0ABS4WWG0</accession>
<reference evidence="5 6" key="1">
    <citation type="submission" date="2021-03" db="EMBL/GenBank/DDBJ databases">
        <title>Sequencing the genomes of 1000 actinobacteria strains.</title>
        <authorList>
            <person name="Klenk H.-P."/>
        </authorList>
    </citation>
    <scope>NUCLEOTIDE SEQUENCE [LARGE SCALE GENOMIC DNA]</scope>
    <source>
        <strain evidence="5 6">DSM 14566</strain>
    </source>
</reference>
<keyword evidence="3 4" id="KW-0326">Glycosidase</keyword>
<dbReference type="EMBL" id="JAGIOD010000001">
    <property type="protein sequence ID" value="MBP2380547.1"/>
    <property type="molecule type" value="Genomic_DNA"/>
</dbReference>
<protein>
    <recommendedName>
        <fullName evidence="4">Lysozyme</fullName>
        <ecNumber evidence="4">3.2.1.17</ecNumber>
    </recommendedName>
</protein>
<dbReference type="InterPro" id="IPR002053">
    <property type="entry name" value="Glyco_hydro_25"/>
</dbReference>
<dbReference type="PROSITE" id="PS51257">
    <property type="entry name" value="PROKAR_LIPOPROTEIN"/>
    <property type="match status" value="1"/>
</dbReference>
<dbReference type="PROSITE" id="PS51904">
    <property type="entry name" value="GLYCOSYL_HYDROL_F25_2"/>
    <property type="match status" value="1"/>
</dbReference>
<dbReference type="Pfam" id="PF01183">
    <property type="entry name" value="Glyco_hydro_25"/>
    <property type="match status" value="1"/>
</dbReference>
<dbReference type="EC" id="3.2.1.17" evidence="4"/>
<comment type="similarity">
    <text evidence="1 4">Belongs to the glycosyl hydrolase 25 family.</text>
</comment>
<dbReference type="SUPFAM" id="SSF51445">
    <property type="entry name" value="(Trans)glycosidases"/>
    <property type="match status" value="1"/>
</dbReference>
<dbReference type="PROSITE" id="PS51318">
    <property type="entry name" value="TAT"/>
    <property type="match status" value="1"/>
</dbReference>
<keyword evidence="2 4" id="KW-0378">Hydrolase</keyword>
<dbReference type="InterPro" id="IPR006311">
    <property type="entry name" value="TAT_signal"/>
</dbReference>
<dbReference type="Gene3D" id="3.20.20.80">
    <property type="entry name" value="Glycosidases"/>
    <property type="match status" value="1"/>
</dbReference>
<gene>
    <name evidence="5" type="ORF">JOF43_000504</name>
</gene>
<dbReference type="PANTHER" id="PTHR34135">
    <property type="entry name" value="LYSOZYME"/>
    <property type="match status" value="1"/>
</dbReference>
<evidence type="ECO:0000313" key="5">
    <source>
        <dbReference type="EMBL" id="MBP2380547.1"/>
    </source>
</evidence>
<name>A0ABS4WWG0_9MICO</name>
<keyword evidence="6" id="KW-1185">Reference proteome</keyword>
<evidence type="ECO:0000256" key="2">
    <source>
        <dbReference type="ARBA" id="ARBA00022801"/>
    </source>
</evidence>
<dbReference type="SMART" id="SM00641">
    <property type="entry name" value="Glyco_25"/>
    <property type="match status" value="1"/>
</dbReference>
<proteinExistence type="inferred from homology"/>
<organism evidence="5 6">
    <name type="scientific">Brachybacterium sacelli</name>
    <dbReference type="NCBI Taxonomy" id="173364"/>
    <lineage>
        <taxon>Bacteria</taxon>
        <taxon>Bacillati</taxon>
        <taxon>Actinomycetota</taxon>
        <taxon>Actinomycetes</taxon>
        <taxon>Micrococcales</taxon>
        <taxon>Dermabacteraceae</taxon>
        <taxon>Brachybacterium</taxon>
    </lineage>
</organism>
<dbReference type="Proteomes" id="UP001519290">
    <property type="component" value="Unassembled WGS sequence"/>
</dbReference>
<dbReference type="InterPro" id="IPR017853">
    <property type="entry name" value="GH"/>
</dbReference>
<dbReference type="InterPro" id="IPR018077">
    <property type="entry name" value="Glyco_hydro_fam25_subgr"/>
</dbReference>
<dbReference type="RefSeq" id="WP_209898638.1">
    <property type="nucleotide sequence ID" value="NZ_BAAAJW010000020.1"/>
</dbReference>
<comment type="caution">
    <text evidence="5">The sequence shown here is derived from an EMBL/GenBank/DDBJ whole genome shotgun (WGS) entry which is preliminary data.</text>
</comment>
<dbReference type="InterPro" id="IPR008270">
    <property type="entry name" value="Glyco_hydro_25_AS"/>
</dbReference>
<evidence type="ECO:0000313" key="6">
    <source>
        <dbReference type="Proteomes" id="UP001519290"/>
    </source>
</evidence>
<dbReference type="PANTHER" id="PTHR34135:SF2">
    <property type="entry name" value="LYSOZYME"/>
    <property type="match status" value="1"/>
</dbReference>
<dbReference type="PROSITE" id="PS00953">
    <property type="entry name" value="GLYCOSYL_HYDROL_F25_1"/>
    <property type="match status" value="1"/>
</dbReference>